<evidence type="ECO:0000313" key="2">
    <source>
        <dbReference type="Proteomes" id="UP000265703"/>
    </source>
</evidence>
<gene>
    <name evidence="1" type="ORF">C1645_841778</name>
</gene>
<sequence length="161" mass="19119">MGIPDDPMTRLMNFAKEYKKRKLRRDTISELLIFIETEKIGDDNKDFQYYITVLRSAIFIVKRIVRKRISLEPQFEVVENERRLKSSMMILTTSMGLLQQSLIGTLSCTIHIKRIYCMKANYHIDFTEDILDDDAKFYQEVKEVIRVIISLLKDRVDIDEF</sequence>
<dbReference type="AlphaFoldDB" id="A0A397S3S6"/>
<comment type="caution">
    <text evidence="1">The sequence shown here is derived from an EMBL/GenBank/DDBJ whole genome shotgun (WGS) entry which is preliminary data.</text>
</comment>
<organism evidence="1 2">
    <name type="scientific">Glomus cerebriforme</name>
    <dbReference type="NCBI Taxonomy" id="658196"/>
    <lineage>
        <taxon>Eukaryota</taxon>
        <taxon>Fungi</taxon>
        <taxon>Fungi incertae sedis</taxon>
        <taxon>Mucoromycota</taxon>
        <taxon>Glomeromycotina</taxon>
        <taxon>Glomeromycetes</taxon>
        <taxon>Glomerales</taxon>
        <taxon>Glomeraceae</taxon>
        <taxon>Glomus</taxon>
    </lineage>
</organism>
<name>A0A397S3S6_9GLOM</name>
<dbReference type="Proteomes" id="UP000265703">
    <property type="component" value="Unassembled WGS sequence"/>
</dbReference>
<dbReference type="EMBL" id="QKYT01001674">
    <property type="protein sequence ID" value="RIA79015.1"/>
    <property type="molecule type" value="Genomic_DNA"/>
</dbReference>
<proteinExistence type="predicted"/>
<reference evidence="1 2" key="1">
    <citation type="submission" date="2018-06" db="EMBL/GenBank/DDBJ databases">
        <title>Comparative genomics reveals the genomic features of Rhizophagus irregularis, R. cerebriforme, R. diaphanum and Gigaspora rosea, and their symbiotic lifestyle signature.</title>
        <authorList>
            <person name="Morin E."/>
            <person name="San Clemente H."/>
            <person name="Chen E.C.H."/>
            <person name="De La Providencia I."/>
            <person name="Hainaut M."/>
            <person name="Kuo A."/>
            <person name="Kohler A."/>
            <person name="Murat C."/>
            <person name="Tang N."/>
            <person name="Roy S."/>
            <person name="Loubradou J."/>
            <person name="Henrissat B."/>
            <person name="Grigoriev I.V."/>
            <person name="Corradi N."/>
            <person name="Roux C."/>
            <person name="Martin F.M."/>
        </authorList>
    </citation>
    <scope>NUCLEOTIDE SEQUENCE [LARGE SCALE GENOMIC DNA]</scope>
    <source>
        <strain evidence="1 2">DAOM 227022</strain>
    </source>
</reference>
<protein>
    <submittedName>
        <fullName evidence="1">Uncharacterized protein</fullName>
    </submittedName>
</protein>
<evidence type="ECO:0000313" key="1">
    <source>
        <dbReference type="EMBL" id="RIA79015.1"/>
    </source>
</evidence>
<keyword evidence="2" id="KW-1185">Reference proteome</keyword>
<accession>A0A397S3S6</accession>